<gene>
    <name evidence="2" type="ORF">BDW47DRAFT_110162</name>
</gene>
<evidence type="ECO:0008006" key="4">
    <source>
        <dbReference type="Google" id="ProtNLM"/>
    </source>
</evidence>
<evidence type="ECO:0000256" key="1">
    <source>
        <dbReference type="SAM" id="SignalP"/>
    </source>
</evidence>
<sequence length="74" mass="8651">MRVFLIYLRLLMMWSLWSNQVASCQRAMSTNENHRRCRGFVNMVSRCPFAWDSLSSSVFSCQSLSVLHNGMRSE</sequence>
<dbReference type="EMBL" id="KZ559160">
    <property type="protein sequence ID" value="PLB35632.1"/>
    <property type="molecule type" value="Genomic_DNA"/>
</dbReference>
<feature type="chain" id="PRO_5014148974" description="Secreted protein" evidence="1">
    <location>
        <begin position="25"/>
        <end position="74"/>
    </location>
</feature>
<dbReference type="GeneID" id="36520815"/>
<keyword evidence="1" id="KW-0732">Signal</keyword>
<keyword evidence="3" id="KW-1185">Reference proteome</keyword>
<protein>
    <recommendedName>
        <fullName evidence="4">Secreted protein</fullName>
    </recommendedName>
</protein>
<dbReference type="RefSeq" id="XP_024669644.1">
    <property type="nucleotide sequence ID" value="XM_024813655.1"/>
</dbReference>
<feature type="signal peptide" evidence="1">
    <location>
        <begin position="1"/>
        <end position="24"/>
    </location>
</feature>
<organism evidence="2 3">
    <name type="scientific">Aspergillus candidus</name>
    <dbReference type="NCBI Taxonomy" id="41067"/>
    <lineage>
        <taxon>Eukaryota</taxon>
        <taxon>Fungi</taxon>
        <taxon>Dikarya</taxon>
        <taxon>Ascomycota</taxon>
        <taxon>Pezizomycotina</taxon>
        <taxon>Eurotiomycetes</taxon>
        <taxon>Eurotiomycetidae</taxon>
        <taxon>Eurotiales</taxon>
        <taxon>Aspergillaceae</taxon>
        <taxon>Aspergillus</taxon>
        <taxon>Aspergillus subgen. Circumdati</taxon>
    </lineage>
</organism>
<proteinExistence type="predicted"/>
<name>A0A2I2F4P8_ASPCN</name>
<reference evidence="2 3" key="1">
    <citation type="submission" date="2017-12" db="EMBL/GenBank/DDBJ databases">
        <authorList>
            <consortium name="DOE Joint Genome Institute"/>
            <person name="Haridas S."/>
            <person name="Kjaerbolling I."/>
            <person name="Vesth T.C."/>
            <person name="Frisvad J.C."/>
            <person name="Nybo J.L."/>
            <person name="Theobald S."/>
            <person name="Kuo A."/>
            <person name="Bowyer P."/>
            <person name="Matsuda Y."/>
            <person name="Mondo S."/>
            <person name="Lyhne E.K."/>
            <person name="Kogle M.E."/>
            <person name="Clum A."/>
            <person name="Lipzen A."/>
            <person name="Salamov A."/>
            <person name="Ngan C.Y."/>
            <person name="Daum C."/>
            <person name="Chiniquy J."/>
            <person name="Barry K."/>
            <person name="LaButti K."/>
            <person name="Simmons B.A."/>
            <person name="Magnuson J.K."/>
            <person name="Mortensen U.H."/>
            <person name="Larsen T.O."/>
            <person name="Grigoriev I.V."/>
            <person name="Baker S.E."/>
            <person name="Andersen M.R."/>
            <person name="Nordberg H.P."/>
            <person name="Cantor M.N."/>
            <person name="Hua S.X."/>
        </authorList>
    </citation>
    <scope>NUCLEOTIDE SEQUENCE [LARGE SCALE GENOMIC DNA]</scope>
    <source>
        <strain evidence="2 3">CBS 102.13</strain>
    </source>
</reference>
<evidence type="ECO:0000313" key="2">
    <source>
        <dbReference type="EMBL" id="PLB35632.1"/>
    </source>
</evidence>
<evidence type="ECO:0000313" key="3">
    <source>
        <dbReference type="Proteomes" id="UP000234585"/>
    </source>
</evidence>
<dbReference type="AlphaFoldDB" id="A0A2I2F4P8"/>
<accession>A0A2I2F4P8</accession>
<dbReference type="Proteomes" id="UP000234585">
    <property type="component" value="Unassembled WGS sequence"/>
</dbReference>